<evidence type="ECO:0000256" key="1">
    <source>
        <dbReference type="SAM" id="Coils"/>
    </source>
</evidence>
<feature type="region of interest" description="Disordered" evidence="2">
    <location>
        <begin position="77"/>
        <end position="104"/>
    </location>
</feature>
<evidence type="ECO:0000256" key="2">
    <source>
        <dbReference type="SAM" id="MobiDB-lite"/>
    </source>
</evidence>
<proteinExistence type="predicted"/>
<dbReference type="InterPro" id="IPR025259">
    <property type="entry name" value="CCDC34/181"/>
</dbReference>
<dbReference type="AlphaFoldDB" id="A0AAD5SK62"/>
<evidence type="ECO:0000313" key="4">
    <source>
        <dbReference type="EMBL" id="KAJ3057272.1"/>
    </source>
</evidence>
<feature type="coiled-coil region" evidence="1">
    <location>
        <begin position="312"/>
        <end position="348"/>
    </location>
</feature>
<keyword evidence="1" id="KW-0175">Coiled coil</keyword>
<sequence>MEEYSAFHTSNFAKATPVEPDPLENKLAVVNNKDDTSSYSSSFVSISAFDAKVEISYEGNNNITSTESAPQNAALESAAGVENNAEPTPKETIHSPGNDPSRAITPTSPHDFPLTINDLSLCSVPLQQPSASLKSAHHSISSPSAPSPHVNASIPSPTVPLRTAIQTYCDIDMHKGEEAFRCWVEGKRSASRQSTHRGSPRIDRMTHEPIPYLTRIHNSRNGESEPILIYQSSNRPPPSPHLTTSTHHALNKTYLSPKDLSQQRKERNESAFRAWLSRKNEQSHILSIHRSTETSRRLAKQVEEDEKRLKHSEKVRKELKEWARGKREKEKEERMERENKERERYLLERARKAKGDAAFKDWVRNVRWRGEGTDREAQWVPKQAWVDVVPKQEADSVGQSKILGSKMKTPRKAGVLSPPHLYREYELYERLAPEYLRKYRILVASGGMGMHHVSKETNINKCHGRKRPA</sequence>
<reference evidence="4" key="1">
    <citation type="submission" date="2020-05" db="EMBL/GenBank/DDBJ databases">
        <title>Phylogenomic resolution of chytrid fungi.</title>
        <authorList>
            <person name="Stajich J.E."/>
            <person name="Amses K."/>
            <person name="Simmons R."/>
            <person name="Seto K."/>
            <person name="Myers J."/>
            <person name="Bonds A."/>
            <person name="Quandt C.A."/>
            <person name="Barry K."/>
            <person name="Liu P."/>
            <person name="Grigoriev I."/>
            <person name="Longcore J.E."/>
            <person name="James T.Y."/>
        </authorList>
    </citation>
    <scope>NUCLEOTIDE SEQUENCE</scope>
    <source>
        <strain evidence="4">JEL0318</strain>
    </source>
</reference>
<feature type="domain" description="Coiled-coil" evidence="3">
    <location>
        <begin position="260"/>
        <end position="369"/>
    </location>
</feature>
<accession>A0AAD5SK62</accession>
<feature type="compositionally biased region" description="Low complexity" evidence="2">
    <location>
        <begin position="133"/>
        <end position="149"/>
    </location>
</feature>
<evidence type="ECO:0000313" key="5">
    <source>
        <dbReference type="Proteomes" id="UP001212841"/>
    </source>
</evidence>
<name>A0AAD5SK62_9FUNG</name>
<comment type="caution">
    <text evidence="4">The sequence shown here is derived from an EMBL/GenBank/DDBJ whole genome shotgun (WGS) entry which is preliminary data.</text>
</comment>
<protein>
    <recommendedName>
        <fullName evidence="3">Coiled-coil domain-containing protein</fullName>
    </recommendedName>
</protein>
<feature type="region of interest" description="Disordered" evidence="2">
    <location>
        <begin position="133"/>
        <end position="157"/>
    </location>
</feature>
<keyword evidence="5" id="KW-1185">Reference proteome</keyword>
<dbReference type="EMBL" id="JADGJD010000007">
    <property type="protein sequence ID" value="KAJ3057272.1"/>
    <property type="molecule type" value="Genomic_DNA"/>
</dbReference>
<gene>
    <name evidence="4" type="ORF">HK097_009931</name>
</gene>
<dbReference type="Proteomes" id="UP001212841">
    <property type="component" value="Unassembled WGS sequence"/>
</dbReference>
<dbReference type="Pfam" id="PF13904">
    <property type="entry name" value="CCDC34"/>
    <property type="match status" value="1"/>
</dbReference>
<organism evidence="4 5">
    <name type="scientific">Rhizophlyctis rosea</name>
    <dbReference type="NCBI Taxonomy" id="64517"/>
    <lineage>
        <taxon>Eukaryota</taxon>
        <taxon>Fungi</taxon>
        <taxon>Fungi incertae sedis</taxon>
        <taxon>Chytridiomycota</taxon>
        <taxon>Chytridiomycota incertae sedis</taxon>
        <taxon>Chytridiomycetes</taxon>
        <taxon>Rhizophlyctidales</taxon>
        <taxon>Rhizophlyctidaceae</taxon>
        <taxon>Rhizophlyctis</taxon>
    </lineage>
</organism>
<evidence type="ECO:0000259" key="3">
    <source>
        <dbReference type="Pfam" id="PF13904"/>
    </source>
</evidence>